<name>A0A3B1JYW5_ASTMX</name>
<dbReference type="Proteomes" id="UP000018467">
    <property type="component" value="Unassembled WGS sequence"/>
</dbReference>
<dbReference type="AlphaFoldDB" id="A0A3B1JYW5"/>
<reference evidence="6" key="3">
    <citation type="submission" date="2025-08" db="UniProtKB">
        <authorList>
            <consortium name="Ensembl"/>
        </authorList>
    </citation>
    <scope>IDENTIFICATION</scope>
</reference>
<evidence type="ECO:0000256" key="1">
    <source>
        <dbReference type="ARBA" id="ARBA00022614"/>
    </source>
</evidence>
<dbReference type="InParanoid" id="A0A3B1JYW5"/>
<keyword evidence="4" id="KW-0812">Transmembrane</keyword>
<feature type="compositionally biased region" description="Pro residues" evidence="3">
    <location>
        <begin position="194"/>
        <end position="205"/>
    </location>
</feature>
<feature type="region of interest" description="Disordered" evidence="3">
    <location>
        <begin position="264"/>
        <end position="291"/>
    </location>
</feature>
<proteinExistence type="predicted"/>
<feature type="compositionally biased region" description="Basic and acidic residues" evidence="3">
    <location>
        <begin position="277"/>
        <end position="286"/>
    </location>
</feature>
<dbReference type="SMART" id="SM00369">
    <property type="entry name" value="LRR_TYP"/>
    <property type="match status" value="2"/>
</dbReference>
<reference evidence="6" key="4">
    <citation type="submission" date="2025-09" db="UniProtKB">
        <authorList>
            <consortium name="Ensembl"/>
        </authorList>
    </citation>
    <scope>IDENTIFICATION</scope>
</reference>
<dbReference type="Pfam" id="PF15176">
    <property type="entry name" value="LRR19-TM"/>
    <property type="match status" value="1"/>
</dbReference>
<feature type="compositionally biased region" description="Low complexity" evidence="3">
    <location>
        <begin position="206"/>
        <end position="251"/>
    </location>
</feature>
<keyword evidence="7" id="KW-1185">Reference proteome</keyword>
<reference evidence="7" key="2">
    <citation type="journal article" date="2014" name="Nat. Commun.">
        <title>The cavefish genome reveals candidate genes for eye loss.</title>
        <authorList>
            <person name="McGaugh S.E."/>
            <person name="Gross J.B."/>
            <person name="Aken B."/>
            <person name="Blin M."/>
            <person name="Borowsky R."/>
            <person name="Chalopin D."/>
            <person name="Hinaux H."/>
            <person name="Jeffery W.R."/>
            <person name="Keene A."/>
            <person name="Ma L."/>
            <person name="Minx P."/>
            <person name="Murphy D."/>
            <person name="O'Quin K.E."/>
            <person name="Retaux S."/>
            <person name="Rohner N."/>
            <person name="Searle S.M."/>
            <person name="Stahl B.A."/>
            <person name="Tabin C."/>
            <person name="Volff J.N."/>
            <person name="Yoshizawa M."/>
            <person name="Warren W.C."/>
        </authorList>
    </citation>
    <scope>NUCLEOTIDE SEQUENCE [LARGE SCALE GENOMIC DNA]</scope>
    <source>
        <strain evidence="7">female</strain>
    </source>
</reference>
<feature type="region of interest" description="Disordered" evidence="3">
    <location>
        <begin position="169"/>
        <end position="251"/>
    </location>
</feature>
<dbReference type="STRING" id="7994.ENSAMXP00000046906"/>
<keyword evidence="5" id="KW-0732">Signal</keyword>
<feature type="compositionally biased region" description="Low complexity" evidence="3">
    <location>
        <begin position="169"/>
        <end position="193"/>
    </location>
</feature>
<dbReference type="PRINTS" id="PR00019">
    <property type="entry name" value="LEURICHRPT"/>
</dbReference>
<dbReference type="GeneTree" id="ENSGT00940000161095"/>
<feature type="transmembrane region" description="Helical" evidence="4">
    <location>
        <begin position="297"/>
        <end position="316"/>
    </location>
</feature>
<dbReference type="GO" id="GO:0038023">
    <property type="term" value="F:signaling receptor activity"/>
    <property type="evidence" value="ECO:0007669"/>
    <property type="project" value="TreeGrafter"/>
</dbReference>
<evidence type="ECO:0000256" key="5">
    <source>
        <dbReference type="SAM" id="SignalP"/>
    </source>
</evidence>
<dbReference type="Ensembl" id="ENSAMXT00000047216.1">
    <property type="protein sequence ID" value="ENSAMXP00000046906.1"/>
    <property type="gene ID" value="ENSAMXG00000030809.1"/>
</dbReference>
<feature type="signal peptide" evidence="5">
    <location>
        <begin position="1"/>
        <end position="18"/>
    </location>
</feature>
<evidence type="ECO:0000313" key="6">
    <source>
        <dbReference type="Ensembl" id="ENSAMXP00000046906.1"/>
    </source>
</evidence>
<accession>A0A3B1JYW5</accession>
<dbReference type="Bgee" id="ENSAMXG00000030809">
    <property type="expression patterns" value="Expressed in intestine and 8 other cell types or tissues"/>
</dbReference>
<keyword evidence="4" id="KW-0472">Membrane</keyword>
<feature type="compositionally biased region" description="Polar residues" evidence="3">
    <location>
        <begin position="264"/>
        <end position="276"/>
    </location>
</feature>
<dbReference type="GO" id="GO:0005886">
    <property type="term" value="C:plasma membrane"/>
    <property type="evidence" value="ECO:0007669"/>
    <property type="project" value="TreeGrafter"/>
</dbReference>
<dbReference type="SUPFAM" id="SSF52058">
    <property type="entry name" value="L domain-like"/>
    <property type="match status" value="1"/>
</dbReference>
<sequence length="405" mass="44313">MEMSLIVLLWMATALATATVPSPKDMLDESNKTLTGIPLTYSSSITKLILHHNSITMNSSDTKSLSKLTNLKELDLSYNHIEVLADGAFSGLEKLEVLNLSGNRLKTVKKEALTGLNHLKKLDLQENPWQCDCLFLQWMNESGVQIEGGTCASPIKHRVLDLIRECSTTAQPSSVTASTTTTTPSPTTATTTAPLPPPPPPPPPTTATTTTAKDTRSTTTPTTTTTTIPTTTSTTTTATTTGATSAAPAPTAVTTAQWTSHLLSPNLRKTNISNKDSLTDTDKTGKQEPGVSNTWKFLAGVIVIALCTSMFIVCAVKSPSWYKMLFNYRHQRLREVEEPNVFSTGRYSNFSLDTEQTETSAYELDQGPEQPLEDEDGFIEDRYIQPEDYKEHTEDYKDHSDADEV</sequence>
<evidence type="ECO:0000256" key="3">
    <source>
        <dbReference type="SAM" id="MobiDB-lite"/>
    </source>
</evidence>
<dbReference type="InterPro" id="IPR032675">
    <property type="entry name" value="LRR_dom_sf"/>
</dbReference>
<dbReference type="Gene3D" id="3.80.10.10">
    <property type="entry name" value="Ribonuclease Inhibitor"/>
    <property type="match status" value="1"/>
</dbReference>
<dbReference type="InterPro" id="IPR001611">
    <property type="entry name" value="Leu-rich_rpt"/>
</dbReference>
<keyword evidence="1" id="KW-0433">Leucine-rich repeat</keyword>
<dbReference type="PROSITE" id="PS51450">
    <property type="entry name" value="LRR"/>
    <property type="match status" value="2"/>
</dbReference>
<feature type="chain" id="PRO_5017359608" evidence="5">
    <location>
        <begin position="19"/>
        <end position="405"/>
    </location>
</feature>
<keyword evidence="2" id="KW-0677">Repeat</keyword>
<dbReference type="InterPro" id="IPR003591">
    <property type="entry name" value="Leu-rich_rpt_typical-subtyp"/>
</dbReference>
<organism evidence="6 7">
    <name type="scientific">Astyanax mexicanus</name>
    <name type="common">Blind cave fish</name>
    <name type="synonym">Astyanax fasciatus mexicanus</name>
    <dbReference type="NCBI Taxonomy" id="7994"/>
    <lineage>
        <taxon>Eukaryota</taxon>
        <taxon>Metazoa</taxon>
        <taxon>Chordata</taxon>
        <taxon>Craniata</taxon>
        <taxon>Vertebrata</taxon>
        <taxon>Euteleostomi</taxon>
        <taxon>Actinopterygii</taxon>
        <taxon>Neopterygii</taxon>
        <taxon>Teleostei</taxon>
        <taxon>Ostariophysi</taxon>
        <taxon>Characiformes</taxon>
        <taxon>Characoidei</taxon>
        <taxon>Acestrorhamphidae</taxon>
        <taxon>Acestrorhamphinae</taxon>
        <taxon>Astyanax</taxon>
    </lineage>
</organism>
<evidence type="ECO:0000313" key="7">
    <source>
        <dbReference type="Proteomes" id="UP000018467"/>
    </source>
</evidence>
<reference evidence="7" key="1">
    <citation type="submission" date="2013-03" db="EMBL/GenBank/DDBJ databases">
        <authorList>
            <person name="Jeffery W."/>
            <person name="Warren W."/>
            <person name="Wilson R.K."/>
        </authorList>
    </citation>
    <scope>NUCLEOTIDE SEQUENCE</scope>
    <source>
        <strain evidence="7">female</strain>
    </source>
</reference>
<dbReference type="PANTHER" id="PTHR31450">
    <property type="entry name" value="LEUCINE-RICH REPEAT-CONTAINING PROTEIN 19 LRRC19 FAMILY MEMBER"/>
    <property type="match status" value="1"/>
</dbReference>
<evidence type="ECO:0000256" key="4">
    <source>
        <dbReference type="SAM" id="Phobius"/>
    </source>
</evidence>
<evidence type="ECO:0000256" key="2">
    <source>
        <dbReference type="ARBA" id="ARBA00022737"/>
    </source>
</evidence>
<protein>
    <submittedName>
        <fullName evidence="6">Leucine-rich repeat-containing protein 19-like</fullName>
    </submittedName>
</protein>
<feature type="compositionally biased region" description="Basic and acidic residues" evidence="3">
    <location>
        <begin position="379"/>
        <end position="405"/>
    </location>
</feature>
<feature type="region of interest" description="Disordered" evidence="3">
    <location>
        <begin position="358"/>
        <end position="405"/>
    </location>
</feature>
<dbReference type="GO" id="GO:1901224">
    <property type="term" value="P:positive regulation of non-canonical NF-kappaB signal transduction"/>
    <property type="evidence" value="ECO:0007669"/>
    <property type="project" value="TreeGrafter"/>
</dbReference>
<dbReference type="Pfam" id="PF13855">
    <property type="entry name" value="LRR_8"/>
    <property type="match status" value="1"/>
</dbReference>
<dbReference type="PANTHER" id="PTHR31450:SF4">
    <property type="entry name" value="LEUCINE-RICH REPEAT-CONTAINING PROTEIN 19"/>
    <property type="match status" value="1"/>
</dbReference>
<keyword evidence="4" id="KW-1133">Transmembrane helix</keyword>